<dbReference type="Pfam" id="PF07969">
    <property type="entry name" value="Amidohydro_3"/>
    <property type="match status" value="2"/>
</dbReference>
<dbReference type="SUPFAM" id="SSF51556">
    <property type="entry name" value="Metallo-dependent hydrolases"/>
    <property type="match status" value="1"/>
</dbReference>
<comment type="caution">
    <text evidence="2">The sequence shown here is derived from an EMBL/GenBank/DDBJ whole genome shotgun (WGS) entry which is preliminary data.</text>
</comment>
<proteinExistence type="predicted"/>
<name>A0A1J5T8X5_9ZZZZ</name>
<dbReference type="InterPro" id="IPR032466">
    <property type="entry name" value="Metal_Hydrolase"/>
</dbReference>
<evidence type="ECO:0000313" key="2">
    <source>
        <dbReference type="EMBL" id="OIR12741.1"/>
    </source>
</evidence>
<feature type="domain" description="Amidohydrolase 3" evidence="1">
    <location>
        <begin position="62"/>
        <end position="238"/>
    </location>
</feature>
<dbReference type="InterPro" id="IPR011059">
    <property type="entry name" value="Metal-dep_hydrolase_composite"/>
</dbReference>
<dbReference type="GO" id="GO:0005829">
    <property type="term" value="C:cytosol"/>
    <property type="evidence" value="ECO:0007669"/>
    <property type="project" value="TreeGrafter"/>
</dbReference>
<dbReference type="GO" id="GO:0016812">
    <property type="term" value="F:hydrolase activity, acting on carbon-nitrogen (but not peptide) bonds, in cyclic amides"/>
    <property type="evidence" value="ECO:0007669"/>
    <property type="project" value="TreeGrafter"/>
</dbReference>
<dbReference type="PANTHER" id="PTHR11647:SF1">
    <property type="entry name" value="COLLAPSIN RESPONSE MEDIATOR PROTEIN"/>
    <property type="match status" value="1"/>
</dbReference>
<feature type="domain" description="Amidohydrolase 3" evidence="1">
    <location>
        <begin position="411"/>
        <end position="502"/>
    </location>
</feature>
<dbReference type="AlphaFoldDB" id="A0A1J5T8X5"/>
<evidence type="ECO:0000259" key="1">
    <source>
        <dbReference type="Pfam" id="PF07969"/>
    </source>
</evidence>
<dbReference type="SUPFAM" id="SSF51338">
    <property type="entry name" value="Composite domain of metallo-dependent hydrolases"/>
    <property type="match status" value="1"/>
</dbReference>
<accession>A0A1J5T8X5</accession>
<dbReference type="EC" id="3.5.1.82" evidence="2"/>
<dbReference type="InterPro" id="IPR013108">
    <property type="entry name" value="Amidohydro_3"/>
</dbReference>
<dbReference type="Gene3D" id="3.20.20.140">
    <property type="entry name" value="Metal-dependent hydrolases"/>
    <property type="match status" value="2"/>
</dbReference>
<dbReference type="EMBL" id="MLJW01000016">
    <property type="protein sequence ID" value="OIR12741.1"/>
    <property type="molecule type" value="Genomic_DNA"/>
</dbReference>
<dbReference type="Gene3D" id="2.30.40.10">
    <property type="entry name" value="Urease, subunit C, domain 1"/>
    <property type="match status" value="1"/>
</dbReference>
<gene>
    <name evidence="2" type="ORF">GALL_58080</name>
</gene>
<dbReference type="InterPro" id="IPR050378">
    <property type="entry name" value="Metallo-dep_Hydrolases_sf"/>
</dbReference>
<reference evidence="2" key="1">
    <citation type="submission" date="2016-10" db="EMBL/GenBank/DDBJ databases">
        <title>Sequence of Gallionella enrichment culture.</title>
        <authorList>
            <person name="Poehlein A."/>
            <person name="Muehling M."/>
            <person name="Daniel R."/>
        </authorList>
    </citation>
    <scope>NUCLEOTIDE SEQUENCE</scope>
</reference>
<keyword evidence="2" id="KW-0378">Hydrolase</keyword>
<dbReference type="CDD" id="cd01297">
    <property type="entry name" value="D-aminoacylase"/>
    <property type="match status" value="1"/>
</dbReference>
<dbReference type="PANTHER" id="PTHR11647">
    <property type="entry name" value="HYDRANTOINASE/DIHYDROPYRIMIDINASE FAMILY MEMBER"/>
    <property type="match status" value="1"/>
</dbReference>
<organism evidence="2">
    <name type="scientific">mine drainage metagenome</name>
    <dbReference type="NCBI Taxonomy" id="410659"/>
    <lineage>
        <taxon>unclassified sequences</taxon>
        <taxon>metagenomes</taxon>
        <taxon>ecological metagenomes</taxon>
    </lineage>
</organism>
<protein>
    <submittedName>
        <fullName evidence="2">N-acyl-D-glutamate deacylase</fullName>
        <ecNumber evidence="2">3.5.1.82</ecNumber>
    </submittedName>
</protein>
<sequence length="522" mass="58254">MRKIFFLLLFVYSATHAQQADIIIKHAKLIDGTGNSWIYADIAVKDGKIVAIGHLNNYSANKIIDATGLIAAPGFIDVHTHIEGDEKKNPYASNFIYDGVTTVVTGNCGSSNTDIKKYFLMLDSLKTSINIATLIGHNDVRKAVMGRAMRDPTEDEMKKMEGIVEQAMKDGAVGFSTGLIYIPGTYSKTDEVVRLAKIAAKYNGVYASHIRNEGDSVTQAIEEALHIGRVNNMPVEISHFKLSGQNNWGRSKETLPLIIKAREEGLDVTIDQYPYTASSTNLGTLLPDWVLADGQDSINARLNDPKRLKQVVDYMLQRLKKRKLKHFSYPVVAYFKADTTLNGKSIEEINLLKGKKHTAKEEALTVCDMMKQDNAGMVFHGMSEDDVKAIMKYPYNMFACDAGIRIFNSGSPHPRGYGTNARVLGKYVRDEKVISLEEAIRRMTSLPAQKFQLRDRGLIREGFAADIVLFDEKEVKDMATYEKPHQYSTGFKYVLVNGKITVEDGKQNEIRNGKVLYGPGKM</sequence>
<dbReference type="GO" id="GO:0047421">
    <property type="term" value="F:N-acyl-D-glutamate deacylase activity"/>
    <property type="evidence" value="ECO:0007669"/>
    <property type="project" value="UniProtKB-EC"/>
</dbReference>